<dbReference type="EC" id="2.3.1.-" evidence="4"/>
<evidence type="ECO:0000259" key="5">
    <source>
        <dbReference type="Pfam" id="PF00198"/>
    </source>
</evidence>
<proteinExistence type="inferred from homology"/>
<evidence type="ECO:0000256" key="1">
    <source>
        <dbReference type="ARBA" id="ARBA00001938"/>
    </source>
</evidence>
<dbReference type="PROSITE" id="PS00189">
    <property type="entry name" value="LIPOYL"/>
    <property type="match status" value="1"/>
</dbReference>
<gene>
    <name evidence="7" type="ORF">I7X39_05850</name>
</gene>
<protein>
    <recommendedName>
        <fullName evidence="4">Dihydrolipoamide acetyltransferase component of pyruvate dehydrogenase complex</fullName>
        <ecNumber evidence="4">2.3.1.-</ecNumber>
    </recommendedName>
</protein>
<dbReference type="Pfam" id="PF00364">
    <property type="entry name" value="Biotin_lipoyl"/>
    <property type="match status" value="1"/>
</dbReference>
<keyword evidence="4" id="KW-0012">Acyltransferase</keyword>
<dbReference type="AlphaFoldDB" id="A0A931IZ19"/>
<keyword evidence="8" id="KW-1185">Reference proteome</keyword>
<comment type="cofactor">
    <cofactor evidence="1 4">
        <name>(R)-lipoate</name>
        <dbReference type="ChEBI" id="CHEBI:83088"/>
    </cofactor>
</comment>
<dbReference type="InterPro" id="IPR023213">
    <property type="entry name" value="CAT-like_dom_sf"/>
</dbReference>
<organism evidence="7 8">
    <name type="scientific">Inhella proteolytica</name>
    <dbReference type="NCBI Taxonomy" id="2795029"/>
    <lineage>
        <taxon>Bacteria</taxon>
        <taxon>Pseudomonadati</taxon>
        <taxon>Pseudomonadota</taxon>
        <taxon>Betaproteobacteria</taxon>
        <taxon>Burkholderiales</taxon>
        <taxon>Sphaerotilaceae</taxon>
        <taxon>Inhella</taxon>
    </lineage>
</organism>
<accession>A0A931IZ19</accession>
<dbReference type="InterPro" id="IPR011053">
    <property type="entry name" value="Single_hybrid_motif"/>
</dbReference>
<dbReference type="SUPFAM" id="SSF51230">
    <property type="entry name" value="Single hybrid motif"/>
    <property type="match status" value="1"/>
</dbReference>
<dbReference type="Pfam" id="PF00198">
    <property type="entry name" value="2-oxoacid_dh"/>
    <property type="match status" value="1"/>
</dbReference>
<dbReference type="EMBL" id="JAEDAK010000003">
    <property type="protein sequence ID" value="MBH9576426.1"/>
    <property type="molecule type" value="Genomic_DNA"/>
</dbReference>
<name>A0A931IZ19_9BURK</name>
<dbReference type="Gene3D" id="3.30.559.10">
    <property type="entry name" value="Chloramphenicol acetyltransferase-like domain"/>
    <property type="match status" value="1"/>
</dbReference>
<dbReference type="InterPro" id="IPR001078">
    <property type="entry name" value="2-oxoacid_DH_actylTfrase"/>
</dbReference>
<feature type="domain" description="Lipoyl-binding" evidence="6">
    <location>
        <begin position="14"/>
        <end position="76"/>
    </location>
</feature>
<reference evidence="7" key="1">
    <citation type="submission" date="2020-12" db="EMBL/GenBank/DDBJ databases">
        <title>The genome sequence of Inhella sp. 1Y17.</title>
        <authorList>
            <person name="Liu Y."/>
        </authorList>
    </citation>
    <scope>NUCLEOTIDE SEQUENCE</scope>
    <source>
        <strain evidence="7">1Y17</strain>
    </source>
</reference>
<comment type="caution">
    <text evidence="7">The sequence shown here is derived from an EMBL/GenBank/DDBJ whole genome shotgun (WGS) entry which is preliminary data.</text>
</comment>
<sequence>MSAPYLQRTPRINTNDDQVQLVAWRVAPGDYVEAGEEMADVETTKAVVAVEAERSGYLSPLVAVGEIVAVGAPLAWIADTADAVRSVPEAEAVEPSVEPAPAPVSALSITPAAGGISLSIQVPAAVATAPATELGSSRLSPAAQRRAQELGLGAEQLAGRGLLTLRDIEALASPAPTAAAKPVAGPAPSGGQPLSLAKRAEAAALQLGAQGGVVSHLTVQFPSSGIRRRLERDGLFDGQPLPLILYELARLLGQWPQLNAWCDGERVYPHPELRIGLALDLGQGLKVVQLPGLERQLPAQIHALVQEAAQRYLDQRLRPEELEGSSFSVTDLSSLDVLQFRPLINGRQSAILGIGGDSQAPGWPMSLTLAFDHRCSNGREVGLFLQALRERLLAYAEPETAPAPAADAGASLAAALRGLQGCDLCGIPREAYYRDFGRYAFLHAYVRPDGSLGAACHRCTSGTA</sequence>
<dbReference type="SUPFAM" id="SSF52777">
    <property type="entry name" value="CoA-dependent acyltransferases"/>
    <property type="match status" value="1"/>
</dbReference>
<dbReference type="InterPro" id="IPR003016">
    <property type="entry name" value="2-oxoA_DH_lipoyl-BS"/>
</dbReference>
<dbReference type="PANTHER" id="PTHR23151:SF90">
    <property type="entry name" value="DIHYDROLIPOYLLYSINE-RESIDUE ACETYLTRANSFERASE COMPONENT OF PYRUVATE DEHYDROGENASE COMPLEX, MITOCHONDRIAL-RELATED"/>
    <property type="match status" value="1"/>
</dbReference>
<evidence type="ECO:0000256" key="3">
    <source>
        <dbReference type="ARBA" id="ARBA00022823"/>
    </source>
</evidence>
<keyword evidence="3 4" id="KW-0450">Lipoyl</keyword>
<evidence type="ECO:0000256" key="4">
    <source>
        <dbReference type="RuleBase" id="RU003423"/>
    </source>
</evidence>
<dbReference type="GO" id="GO:0006086">
    <property type="term" value="P:pyruvate decarboxylation to acetyl-CoA"/>
    <property type="evidence" value="ECO:0007669"/>
    <property type="project" value="InterPro"/>
</dbReference>
<comment type="similarity">
    <text evidence="2 4">Belongs to the 2-oxoacid dehydrogenase family.</text>
</comment>
<evidence type="ECO:0000313" key="7">
    <source>
        <dbReference type="EMBL" id="MBH9576426.1"/>
    </source>
</evidence>
<dbReference type="GO" id="GO:0016746">
    <property type="term" value="F:acyltransferase activity"/>
    <property type="evidence" value="ECO:0007669"/>
    <property type="project" value="UniProtKB-KW"/>
</dbReference>
<dbReference type="CDD" id="cd06849">
    <property type="entry name" value="lipoyl_domain"/>
    <property type="match status" value="1"/>
</dbReference>
<dbReference type="InterPro" id="IPR000089">
    <property type="entry name" value="Biotin_lipoyl"/>
</dbReference>
<dbReference type="InterPro" id="IPR045257">
    <property type="entry name" value="E2/Pdx1"/>
</dbReference>
<dbReference type="Gene3D" id="2.40.50.100">
    <property type="match status" value="1"/>
</dbReference>
<dbReference type="PANTHER" id="PTHR23151">
    <property type="entry name" value="DIHYDROLIPOAMIDE ACETYL/SUCCINYL-TRANSFERASE-RELATED"/>
    <property type="match status" value="1"/>
</dbReference>
<evidence type="ECO:0000256" key="2">
    <source>
        <dbReference type="ARBA" id="ARBA00007317"/>
    </source>
</evidence>
<keyword evidence="4" id="KW-0808">Transferase</keyword>
<dbReference type="RefSeq" id="WP_198110046.1">
    <property type="nucleotide sequence ID" value="NZ_JAEDAK010000003.1"/>
</dbReference>
<evidence type="ECO:0000259" key="6">
    <source>
        <dbReference type="Pfam" id="PF00364"/>
    </source>
</evidence>
<feature type="domain" description="2-oxoacid dehydrogenase acyltransferase catalytic" evidence="5">
    <location>
        <begin position="238"/>
        <end position="393"/>
    </location>
</feature>
<evidence type="ECO:0000313" key="8">
    <source>
        <dbReference type="Proteomes" id="UP000613266"/>
    </source>
</evidence>
<dbReference type="GO" id="GO:0045254">
    <property type="term" value="C:pyruvate dehydrogenase complex"/>
    <property type="evidence" value="ECO:0007669"/>
    <property type="project" value="InterPro"/>
</dbReference>
<dbReference type="Proteomes" id="UP000613266">
    <property type="component" value="Unassembled WGS sequence"/>
</dbReference>